<dbReference type="InterPro" id="IPR002640">
    <property type="entry name" value="Arylesterase"/>
</dbReference>
<accession>A0AAF3FBM8</accession>
<feature type="binding site" evidence="12">
    <location>
        <position position="585"/>
    </location>
    <ligand>
        <name>Ca(2+)</name>
        <dbReference type="ChEBI" id="CHEBI:29108"/>
        <label>1</label>
        <note>catalytic</note>
    </ligand>
</feature>
<keyword evidence="8" id="KW-0449">Lipoprotein</keyword>
<dbReference type="FunFam" id="3.40.50.300:FF:000692">
    <property type="entry name" value="Guanine nucleotide-binding protein subunit alpha"/>
    <property type="match status" value="1"/>
</dbReference>
<keyword evidence="13" id="KW-1015">Disulfide bond</keyword>
<dbReference type="PROSITE" id="PS51882">
    <property type="entry name" value="G_ALPHA"/>
    <property type="match status" value="1"/>
</dbReference>
<proteinExistence type="predicted"/>
<feature type="binding site" evidence="12">
    <location>
        <position position="369"/>
    </location>
    <ligand>
        <name>Ca(2+)</name>
        <dbReference type="ChEBI" id="CHEBI:29108"/>
        <label>1</label>
        <note>catalytic</note>
    </ligand>
</feature>
<evidence type="ECO:0000256" key="7">
    <source>
        <dbReference type="ARBA" id="ARBA00023224"/>
    </source>
</evidence>
<keyword evidence="6" id="KW-0564">Palmitate</keyword>
<keyword evidence="2" id="KW-0519">Myristate</keyword>
<evidence type="ECO:0000256" key="2">
    <source>
        <dbReference type="ARBA" id="ARBA00022707"/>
    </source>
</evidence>
<dbReference type="InterPro" id="IPR001019">
    <property type="entry name" value="Gprotein_alpha_su"/>
</dbReference>
<feature type="binding site" evidence="12">
    <location>
        <position position="482"/>
    </location>
    <ligand>
        <name>Ca(2+)</name>
        <dbReference type="ChEBI" id="CHEBI:29108"/>
        <label>1</label>
        <note>catalytic</note>
    </ligand>
</feature>
<organism evidence="14 15">
    <name type="scientific">Mesorhabditis belari</name>
    <dbReference type="NCBI Taxonomy" id="2138241"/>
    <lineage>
        <taxon>Eukaryota</taxon>
        <taxon>Metazoa</taxon>
        <taxon>Ecdysozoa</taxon>
        <taxon>Nematoda</taxon>
        <taxon>Chromadorea</taxon>
        <taxon>Rhabditida</taxon>
        <taxon>Rhabditina</taxon>
        <taxon>Rhabditomorpha</taxon>
        <taxon>Rhabditoidea</taxon>
        <taxon>Rhabditidae</taxon>
        <taxon>Mesorhabditinae</taxon>
        <taxon>Mesorhabditis</taxon>
    </lineage>
</organism>
<evidence type="ECO:0000256" key="13">
    <source>
        <dbReference type="PIRSR" id="PIRSR602640-3"/>
    </source>
</evidence>
<dbReference type="InterPro" id="IPR011025">
    <property type="entry name" value="GproteinA_insert"/>
</dbReference>
<feature type="binding site" evidence="10">
    <location>
        <position position="177"/>
    </location>
    <ligand>
        <name>Mg(2+)</name>
        <dbReference type="ChEBI" id="CHEBI:18420"/>
    </ligand>
</feature>
<dbReference type="SUPFAM" id="SSF63829">
    <property type="entry name" value="Calcium-dependent phosphotriesterase"/>
    <property type="match status" value="1"/>
</dbReference>
<dbReference type="GO" id="GO:0005525">
    <property type="term" value="F:GTP binding"/>
    <property type="evidence" value="ECO:0007669"/>
    <property type="project" value="UniProtKB-KW"/>
</dbReference>
<dbReference type="Gene3D" id="1.10.400.10">
    <property type="entry name" value="GI Alpha 1, domain 2-like"/>
    <property type="match status" value="1"/>
</dbReference>
<dbReference type="GO" id="GO:0003924">
    <property type="term" value="F:GTPase activity"/>
    <property type="evidence" value="ECO:0007669"/>
    <property type="project" value="InterPro"/>
</dbReference>
<dbReference type="Gene3D" id="2.120.10.30">
    <property type="entry name" value="TolB, C-terminal domain"/>
    <property type="match status" value="1"/>
</dbReference>
<dbReference type="GO" id="GO:0046872">
    <property type="term" value="F:metal ion binding"/>
    <property type="evidence" value="ECO:0007669"/>
    <property type="project" value="UniProtKB-KW"/>
</dbReference>
<dbReference type="GO" id="GO:0031683">
    <property type="term" value="F:G-protein beta/gamma-subunit complex binding"/>
    <property type="evidence" value="ECO:0007669"/>
    <property type="project" value="InterPro"/>
</dbReference>
<dbReference type="SUPFAM" id="SSF47895">
    <property type="entry name" value="Transducin (alpha subunit), insertion domain"/>
    <property type="match status" value="1"/>
</dbReference>
<feature type="binding site" evidence="12">
    <location>
        <position position="538"/>
    </location>
    <ligand>
        <name>Ca(2+)</name>
        <dbReference type="ChEBI" id="CHEBI:29108"/>
        <label>1</label>
        <note>catalytic</note>
    </ligand>
</feature>
<protein>
    <submittedName>
        <fullName evidence="15">Uncharacterized protein</fullName>
    </submittedName>
</protein>
<evidence type="ECO:0000256" key="8">
    <source>
        <dbReference type="ARBA" id="ARBA00023288"/>
    </source>
</evidence>
<keyword evidence="7" id="KW-0807">Transducer</keyword>
<dbReference type="GO" id="GO:0004064">
    <property type="term" value="F:arylesterase activity"/>
    <property type="evidence" value="ECO:0007669"/>
    <property type="project" value="InterPro"/>
</dbReference>
<sequence length="687" mass="78846">MGCQVCRPAVDSCSLEIEKQLKTDRFLQEKTIKILLLGTADSGKSTIVKQMRHIYISKTDPDELRLATNQVFQNVRVIFHEVAKAILDLYRPSPEAQEVLSRFSTTDLLEMDVDWTIERESIEEFSQLGDVQDFMEKHKFYRTLPDNATYFWERIPAILESNFVASEQDTVHLRTPTYGIHEIKFKFKLGNIRLIDVGGQRAERRKWIHCFEGVTAVMFVASMASYDQELEECATTNRLAEAISLFFEVFRNRWLAASGFLLFLNKFDLFESKIAFSPISSFYPNYDGGRNIHKAADFIHDLFTMKIPPDDMERRGFHAHFTTAVDPENIDFVFKGAMDIILNTDLNKRVYNHRPGKCQIVEGILHGAEHIEYVESGNFALISSGLQLMSDMPGRPGQIFLYDLKEKSKRAIPLKILDEPYDFHPHGMSHFVEKTKIFLYAISHTTMKNGFRHSVELFELNEKQKTLKHLKTIRHETIFRPNAIYALGMDRFFVTNDGRAQKGFLNLIELLFSLPTGDVVFFDKQEIHPIVTYEITPNGIWVDEKERILYYASHLGKFVKALRLSDDFKSSTELLGKADLLTAPDNLFLDAQGYLWSGAHPIFHKILDNSRCFTRELPQDQLPPSQVLRLKFSEDFTSFELTEPYTDDGKQISCSASAIHDGKGNMLIGSVGTNLLHCAYTEETVQS</sequence>
<dbReference type="AlphaFoldDB" id="A0AAF3FBM8"/>
<evidence type="ECO:0000313" key="15">
    <source>
        <dbReference type="WBParaSite" id="MBELARI_LOCUS4206"/>
    </source>
</evidence>
<evidence type="ECO:0000256" key="1">
    <source>
        <dbReference type="ARBA" id="ARBA00011356"/>
    </source>
</evidence>
<dbReference type="GO" id="GO:0007188">
    <property type="term" value="P:adenylate cyclase-modulating G protein-coupled receptor signaling pathway"/>
    <property type="evidence" value="ECO:0007669"/>
    <property type="project" value="TreeGrafter"/>
</dbReference>
<evidence type="ECO:0000256" key="4">
    <source>
        <dbReference type="ARBA" id="ARBA00022741"/>
    </source>
</evidence>
<evidence type="ECO:0000256" key="12">
    <source>
        <dbReference type="PIRSR" id="PIRSR602640-2"/>
    </source>
</evidence>
<name>A0AAF3FBM8_9BILA</name>
<feature type="binding site" evidence="9">
    <location>
        <begin position="196"/>
        <end position="200"/>
    </location>
    <ligand>
        <name>GTP</name>
        <dbReference type="ChEBI" id="CHEBI:37565"/>
    </ligand>
</feature>
<dbReference type="Gene3D" id="3.40.50.300">
    <property type="entry name" value="P-loop containing nucleotide triphosphate hydrolases"/>
    <property type="match status" value="1"/>
</dbReference>
<dbReference type="Pfam" id="PF00503">
    <property type="entry name" value="G-alpha"/>
    <property type="match status" value="1"/>
</dbReference>
<dbReference type="SMART" id="SM00275">
    <property type="entry name" value="G_alpha"/>
    <property type="match status" value="1"/>
</dbReference>
<reference evidence="15" key="1">
    <citation type="submission" date="2024-02" db="UniProtKB">
        <authorList>
            <consortium name="WormBaseParasite"/>
        </authorList>
    </citation>
    <scope>IDENTIFICATION</scope>
</reference>
<keyword evidence="12" id="KW-0106">Calcium</keyword>
<feature type="binding site" evidence="12">
    <location>
        <position position="586"/>
    </location>
    <ligand>
        <name>Ca(2+)</name>
        <dbReference type="ChEBI" id="CHEBI:29108"/>
        <label>1</label>
        <note>catalytic</note>
    </ligand>
</feature>
<evidence type="ECO:0000256" key="11">
    <source>
        <dbReference type="PIRSR" id="PIRSR602640-1"/>
    </source>
</evidence>
<dbReference type="PANTHER" id="PTHR10218">
    <property type="entry name" value="GTP-BINDING PROTEIN ALPHA SUBUNIT"/>
    <property type="match status" value="1"/>
</dbReference>
<feature type="binding site" evidence="9">
    <location>
        <begin position="265"/>
        <end position="268"/>
    </location>
    <ligand>
        <name>GTP</name>
        <dbReference type="ChEBI" id="CHEBI:37565"/>
    </ligand>
</feature>
<evidence type="ECO:0000256" key="6">
    <source>
        <dbReference type="ARBA" id="ARBA00023139"/>
    </source>
</evidence>
<comment type="subunit">
    <text evidence="1">G proteins are composed of 3 units; alpha, beta and gamma. The alpha chain contains the guanine nucleotide binding site.</text>
</comment>
<dbReference type="Pfam" id="PF01731">
    <property type="entry name" value="Arylesterase"/>
    <property type="match status" value="1"/>
</dbReference>
<dbReference type="SUPFAM" id="SSF52540">
    <property type="entry name" value="P-loop containing nucleoside triphosphate hydrolases"/>
    <property type="match status" value="1"/>
</dbReference>
<dbReference type="InterPro" id="IPR027417">
    <property type="entry name" value="P-loop_NTPase"/>
</dbReference>
<dbReference type="PRINTS" id="PR00318">
    <property type="entry name" value="GPROTEINA"/>
</dbReference>
<dbReference type="WBParaSite" id="MBELARI_LOCUS4206">
    <property type="protein sequence ID" value="MBELARI_LOCUS4206"/>
    <property type="gene ID" value="MBELARI_LOCUS4206"/>
</dbReference>
<dbReference type="PANTHER" id="PTHR10218:SF302">
    <property type="entry name" value="GUANINE NUCLEOTIDE-BINDING PROTEIN ALPHA-5 SUBUNIT"/>
    <property type="match status" value="1"/>
</dbReference>
<keyword evidence="3 10" id="KW-0479">Metal-binding</keyword>
<comment type="cofactor">
    <cofactor evidence="12">
        <name>Ca(2+)</name>
        <dbReference type="ChEBI" id="CHEBI:29108"/>
    </cofactor>
    <text evidence="12">Binds 2 calcium ions per subunit.</text>
</comment>
<keyword evidence="10" id="KW-0460">Magnesium</keyword>
<dbReference type="GO" id="GO:0001664">
    <property type="term" value="F:G protein-coupled receptor binding"/>
    <property type="evidence" value="ECO:0007669"/>
    <property type="project" value="TreeGrafter"/>
</dbReference>
<feature type="binding site" evidence="10">
    <location>
        <position position="45"/>
    </location>
    <ligand>
        <name>Mg(2+)</name>
        <dbReference type="ChEBI" id="CHEBI:18420"/>
    </ligand>
</feature>
<dbReference type="CDD" id="cd00066">
    <property type="entry name" value="G-alpha"/>
    <property type="match status" value="1"/>
</dbReference>
<dbReference type="InterPro" id="IPR011042">
    <property type="entry name" value="6-blade_b-propeller_TolB-like"/>
</dbReference>
<keyword evidence="14" id="KW-1185">Reference proteome</keyword>
<feature type="disulfide bond" description="In form B" evidence="13">
    <location>
        <begin position="358"/>
        <end position="678"/>
    </location>
</feature>
<evidence type="ECO:0000256" key="5">
    <source>
        <dbReference type="ARBA" id="ARBA00023134"/>
    </source>
</evidence>
<keyword evidence="4 9" id="KW-0547">Nucleotide-binding</keyword>
<dbReference type="GO" id="GO:0005737">
    <property type="term" value="C:cytoplasm"/>
    <property type="evidence" value="ECO:0007669"/>
    <property type="project" value="TreeGrafter"/>
</dbReference>
<keyword evidence="5 9" id="KW-0342">GTP-binding</keyword>
<dbReference type="GO" id="GO:0005834">
    <property type="term" value="C:heterotrimeric G-protein complex"/>
    <property type="evidence" value="ECO:0007669"/>
    <property type="project" value="TreeGrafter"/>
</dbReference>
<feature type="active site" description="Proton acceptor" evidence="11">
    <location>
        <position position="426"/>
    </location>
</feature>
<evidence type="ECO:0000313" key="14">
    <source>
        <dbReference type="Proteomes" id="UP000887575"/>
    </source>
</evidence>
<evidence type="ECO:0000256" key="3">
    <source>
        <dbReference type="ARBA" id="ARBA00022723"/>
    </source>
</evidence>
<feature type="binding site" evidence="9">
    <location>
        <position position="324"/>
    </location>
    <ligand>
        <name>GTP</name>
        <dbReference type="ChEBI" id="CHEBI:37565"/>
    </ligand>
</feature>
<dbReference type="Proteomes" id="UP000887575">
    <property type="component" value="Unassembled WGS sequence"/>
</dbReference>
<evidence type="ECO:0000256" key="9">
    <source>
        <dbReference type="PIRSR" id="PIRSR601019-1"/>
    </source>
</evidence>
<evidence type="ECO:0000256" key="10">
    <source>
        <dbReference type="PIRSR" id="PIRSR601019-2"/>
    </source>
</evidence>